<protein>
    <recommendedName>
        <fullName evidence="14">Histone H4</fullName>
    </recommendedName>
</protein>
<dbReference type="InterPro" id="IPR019809">
    <property type="entry name" value="Histone_H4_CS"/>
</dbReference>
<dbReference type="Ensembl" id="ENSPCOT00000031958.1">
    <property type="protein sequence ID" value="ENSPCOP00000021297.1"/>
    <property type="gene ID" value="ENSPCOG00000022661.1"/>
</dbReference>
<keyword evidence="6" id="KW-0488">Methylation</keyword>
<dbReference type="SUPFAM" id="SSF47113">
    <property type="entry name" value="Histone-fold"/>
    <property type="match status" value="1"/>
</dbReference>
<evidence type="ECO:0000256" key="8">
    <source>
        <dbReference type="ARBA" id="ARBA00023125"/>
    </source>
</evidence>
<evidence type="ECO:0000256" key="4">
    <source>
        <dbReference type="ARBA" id="ARBA00006564"/>
    </source>
</evidence>
<evidence type="ECO:0000256" key="1">
    <source>
        <dbReference type="ARBA" id="ARBA00002001"/>
    </source>
</evidence>
<reference evidence="12" key="2">
    <citation type="submission" date="2025-09" db="UniProtKB">
        <authorList>
            <consortium name="Ensembl"/>
        </authorList>
    </citation>
    <scope>IDENTIFICATION</scope>
</reference>
<dbReference type="Gene3D" id="1.10.20.10">
    <property type="entry name" value="Histone, subunit A"/>
    <property type="match status" value="2"/>
</dbReference>
<evidence type="ECO:0000256" key="11">
    <source>
        <dbReference type="ARBA" id="ARBA00023278"/>
    </source>
</evidence>
<dbReference type="Proteomes" id="UP000233160">
    <property type="component" value="Unassembled WGS sequence"/>
</dbReference>
<dbReference type="PRINTS" id="PR00623">
    <property type="entry name" value="HISTONEH4"/>
</dbReference>
<evidence type="ECO:0000256" key="6">
    <source>
        <dbReference type="ARBA" id="ARBA00022481"/>
    </source>
</evidence>
<dbReference type="GO" id="GO:0030527">
    <property type="term" value="F:structural constituent of chromatin"/>
    <property type="evidence" value="ECO:0007669"/>
    <property type="project" value="InterPro"/>
</dbReference>
<dbReference type="GO" id="GO:0005634">
    <property type="term" value="C:nucleus"/>
    <property type="evidence" value="ECO:0007669"/>
    <property type="project" value="UniProtKB-SubCell"/>
</dbReference>
<evidence type="ECO:0000256" key="2">
    <source>
        <dbReference type="ARBA" id="ARBA00004123"/>
    </source>
</evidence>
<dbReference type="InterPro" id="IPR009072">
    <property type="entry name" value="Histone-fold"/>
</dbReference>
<sequence>MGVRPGGKGLGKDGAKRHRKALSYNIQGTTKPAICHLRISGFIYEETPECSRCSWRTKTVTAVDVVYALKRQGRTI</sequence>
<evidence type="ECO:0000256" key="3">
    <source>
        <dbReference type="ARBA" id="ARBA00004286"/>
    </source>
</evidence>
<keyword evidence="5" id="KW-0158">Chromosome</keyword>
<keyword evidence="8" id="KW-0238">DNA-binding</keyword>
<dbReference type="GO" id="GO:0003677">
    <property type="term" value="F:DNA binding"/>
    <property type="evidence" value="ECO:0007669"/>
    <property type="project" value="UniProtKB-KW"/>
</dbReference>
<dbReference type="InterPro" id="IPR001951">
    <property type="entry name" value="Histone_H4"/>
</dbReference>
<evidence type="ECO:0000313" key="13">
    <source>
        <dbReference type="Proteomes" id="UP000233160"/>
    </source>
</evidence>
<dbReference type="STRING" id="379532.ENSPCOP00000021297"/>
<organism evidence="12 13">
    <name type="scientific">Propithecus coquereli</name>
    <name type="common">Coquerel's sifaka</name>
    <name type="synonym">Propithecus verreauxi coquereli</name>
    <dbReference type="NCBI Taxonomy" id="379532"/>
    <lineage>
        <taxon>Eukaryota</taxon>
        <taxon>Metazoa</taxon>
        <taxon>Chordata</taxon>
        <taxon>Craniata</taxon>
        <taxon>Vertebrata</taxon>
        <taxon>Euteleostomi</taxon>
        <taxon>Mammalia</taxon>
        <taxon>Eutheria</taxon>
        <taxon>Euarchontoglires</taxon>
        <taxon>Primates</taxon>
        <taxon>Strepsirrhini</taxon>
        <taxon>Lemuriformes</taxon>
        <taxon>Indriidae</taxon>
        <taxon>Propithecus</taxon>
    </lineage>
</organism>
<dbReference type="PROSITE" id="PS00047">
    <property type="entry name" value="HISTONE_H4"/>
    <property type="match status" value="1"/>
</dbReference>
<comment type="subcellular location">
    <subcellularLocation>
        <location evidence="3">Chromosome</location>
    </subcellularLocation>
    <subcellularLocation>
        <location evidence="2">Nucleus</location>
    </subcellularLocation>
</comment>
<keyword evidence="7" id="KW-0007">Acetylation</keyword>
<dbReference type="GO" id="GO:0046982">
    <property type="term" value="F:protein heterodimerization activity"/>
    <property type="evidence" value="ECO:0007669"/>
    <property type="project" value="InterPro"/>
</dbReference>
<keyword evidence="10" id="KW-0544">Nucleosome core</keyword>
<proteinExistence type="inferred from homology"/>
<dbReference type="GO" id="GO:0000786">
    <property type="term" value="C:nucleosome"/>
    <property type="evidence" value="ECO:0007669"/>
    <property type="project" value="UniProtKB-KW"/>
</dbReference>
<dbReference type="PANTHER" id="PTHR10484">
    <property type="entry name" value="HISTONE H4"/>
    <property type="match status" value="1"/>
</dbReference>
<evidence type="ECO:0000256" key="7">
    <source>
        <dbReference type="ARBA" id="ARBA00022990"/>
    </source>
</evidence>
<evidence type="ECO:0000313" key="12">
    <source>
        <dbReference type="Ensembl" id="ENSPCOP00000021297.1"/>
    </source>
</evidence>
<evidence type="ECO:0000256" key="9">
    <source>
        <dbReference type="ARBA" id="ARBA00023242"/>
    </source>
</evidence>
<comment type="similarity">
    <text evidence="4">Belongs to the histone H4 family.</text>
</comment>
<evidence type="ECO:0000256" key="5">
    <source>
        <dbReference type="ARBA" id="ARBA00022454"/>
    </source>
</evidence>
<reference evidence="12" key="1">
    <citation type="submission" date="2025-08" db="UniProtKB">
        <authorList>
            <consortium name="Ensembl"/>
        </authorList>
    </citation>
    <scope>IDENTIFICATION</scope>
</reference>
<keyword evidence="11" id="KW-0379">Hydroxylation</keyword>
<accession>A0A2K6G4X1</accession>
<keyword evidence="9" id="KW-0539">Nucleus</keyword>
<evidence type="ECO:0008006" key="14">
    <source>
        <dbReference type="Google" id="ProtNLM"/>
    </source>
</evidence>
<evidence type="ECO:0000256" key="10">
    <source>
        <dbReference type="ARBA" id="ARBA00023269"/>
    </source>
</evidence>
<comment type="function">
    <text evidence="1">Core component of nucleosome. Nucleosomes wrap and compact DNA into chromatin, limiting DNA accessibility to the cellular machineries which require DNA as a template. Histones thereby play a central role in transcription regulation, DNA repair, DNA replication and chromosomal stability. DNA accessibility is regulated via a complex set of post-translational modifications of histones, also called histone code, and nucleosome remodeling.</text>
</comment>
<dbReference type="GeneTree" id="ENSGT00990000203553"/>
<dbReference type="AlphaFoldDB" id="A0A2K6G4X1"/>
<keyword evidence="13" id="KW-1185">Reference proteome</keyword>
<name>A0A2K6G4X1_PROCO</name>